<sequence length="567" mass="64323">MQQIHFLFIDLDGLLSSVREHLQLQPTVFETDYLAGSPSLDAPKVTQLLSGENNTLVICQRGVYRKQHAREERLFAAAGWDLSERRTIEALLRSNLSDVGGCEGRQAKTLVLGLGSLTKSVAKVLRSYFAAGWRAQVFCLRRKNVDVVDRLRAAHPTSFQIVYLDRLLKGLLGVVVAPRQSSNQKDAQQTQRPEHNCDRFVLMDLDNISDTLVKSTSLYRRVPQASCPRELRIDFRRLTRRVCGDTSSKVQHQVAAYHGTHPLLVQGLMSLQWVTKKQSKPNDLEIHLQYLGQLISSDSASSSKTLVLLMGDRALAGSGRAIYRGLLEALIAEQWHIEIHAWFELLGADFWDLRTKYPNAIAVKPLDEDLNNLVYLKRIGPDRRINTMIRMHKSNTSLAAIDSRASTDLSSLLLQIQELGRAVAEIRSSTASQTPNQVMDVEQLLRQQKYAFTRQLREQRDTFNTISEQLVQQARDARQSHQLVLEEREEMLTCPITHCLYESPVITACCGKTFSRAAVNRLHDRNQPCPWCRQTRGFVTYPNRDIANLVEQYRAELSALELARTLV</sequence>
<accession>A0A9W7CFD2</accession>
<gene>
    <name evidence="1" type="ORF">Plil01_001364800</name>
</gene>
<dbReference type="SUPFAM" id="SSF57850">
    <property type="entry name" value="RING/U-box"/>
    <property type="match status" value="1"/>
</dbReference>
<evidence type="ECO:0000313" key="2">
    <source>
        <dbReference type="Proteomes" id="UP001165083"/>
    </source>
</evidence>
<dbReference type="CDD" id="cd16452">
    <property type="entry name" value="SP-RING-like"/>
    <property type="match status" value="1"/>
</dbReference>
<dbReference type="OrthoDB" id="102768at2759"/>
<dbReference type="AlphaFoldDB" id="A0A9W7CFD2"/>
<keyword evidence="2" id="KW-1185">Reference proteome</keyword>
<proteinExistence type="predicted"/>
<dbReference type="InterPro" id="IPR013083">
    <property type="entry name" value="Znf_RING/FYVE/PHD"/>
</dbReference>
<evidence type="ECO:0000313" key="1">
    <source>
        <dbReference type="EMBL" id="GMF31913.1"/>
    </source>
</evidence>
<comment type="caution">
    <text evidence="1">The sequence shown here is derived from an EMBL/GenBank/DDBJ whole genome shotgun (WGS) entry which is preliminary data.</text>
</comment>
<dbReference type="Gene3D" id="3.30.40.10">
    <property type="entry name" value="Zinc/RING finger domain, C3HC4 (zinc finger)"/>
    <property type="match status" value="1"/>
</dbReference>
<name>A0A9W7CFD2_9STRA</name>
<protein>
    <submittedName>
        <fullName evidence="1">Unnamed protein product</fullName>
    </submittedName>
</protein>
<reference evidence="1" key="1">
    <citation type="submission" date="2023-04" db="EMBL/GenBank/DDBJ databases">
        <title>Phytophthora lilii NBRC 32176.</title>
        <authorList>
            <person name="Ichikawa N."/>
            <person name="Sato H."/>
            <person name="Tonouchi N."/>
        </authorList>
    </citation>
    <scope>NUCLEOTIDE SEQUENCE</scope>
    <source>
        <strain evidence="1">NBRC 32176</strain>
    </source>
</reference>
<dbReference type="Proteomes" id="UP001165083">
    <property type="component" value="Unassembled WGS sequence"/>
</dbReference>
<organism evidence="1 2">
    <name type="scientific">Phytophthora lilii</name>
    <dbReference type="NCBI Taxonomy" id="2077276"/>
    <lineage>
        <taxon>Eukaryota</taxon>
        <taxon>Sar</taxon>
        <taxon>Stramenopiles</taxon>
        <taxon>Oomycota</taxon>
        <taxon>Peronosporomycetes</taxon>
        <taxon>Peronosporales</taxon>
        <taxon>Peronosporaceae</taxon>
        <taxon>Phytophthora</taxon>
    </lineage>
</organism>
<dbReference type="EMBL" id="BSXW01000942">
    <property type="protein sequence ID" value="GMF31913.1"/>
    <property type="molecule type" value="Genomic_DNA"/>
</dbReference>